<reference evidence="2" key="1">
    <citation type="submission" date="2021-06" db="EMBL/GenBank/DDBJ databases">
        <authorList>
            <person name="Kallberg Y."/>
            <person name="Tangrot J."/>
            <person name="Rosling A."/>
        </authorList>
    </citation>
    <scope>NUCLEOTIDE SEQUENCE</scope>
    <source>
        <strain evidence="2">AZ414A</strain>
    </source>
</reference>
<dbReference type="SUPFAM" id="SSF57850">
    <property type="entry name" value="RING/U-box"/>
    <property type="match status" value="1"/>
</dbReference>
<organism evidence="2 3">
    <name type="scientific">Diversispora eburnea</name>
    <dbReference type="NCBI Taxonomy" id="1213867"/>
    <lineage>
        <taxon>Eukaryota</taxon>
        <taxon>Fungi</taxon>
        <taxon>Fungi incertae sedis</taxon>
        <taxon>Mucoromycota</taxon>
        <taxon>Glomeromycotina</taxon>
        <taxon>Glomeromycetes</taxon>
        <taxon>Diversisporales</taxon>
        <taxon>Diversisporaceae</taxon>
        <taxon>Diversispora</taxon>
    </lineage>
</organism>
<feature type="non-terminal residue" evidence="2">
    <location>
        <position position="1"/>
    </location>
</feature>
<dbReference type="InterPro" id="IPR001841">
    <property type="entry name" value="Znf_RING"/>
</dbReference>
<dbReference type="InterPro" id="IPR013083">
    <property type="entry name" value="Znf_RING/FYVE/PHD"/>
</dbReference>
<evidence type="ECO:0000313" key="2">
    <source>
        <dbReference type="EMBL" id="CAG8661199.1"/>
    </source>
</evidence>
<proteinExistence type="predicted"/>
<name>A0A9N9H5Z0_9GLOM</name>
<dbReference type="OrthoDB" id="2122982at2759"/>
<dbReference type="Gene3D" id="3.30.40.10">
    <property type="entry name" value="Zinc/RING finger domain, C3HC4 (zinc finger)"/>
    <property type="match status" value="1"/>
</dbReference>
<comment type="caution">
    <text evidence="2">The sequence shown here is derived from an EMBL/GenBank/DDBJ whole genome shotgun (WGS) entry which is preliminary data.</text>
</comment>
<dbReference type="PANTHER" id="PTHR21540">
    <property type="entry name" value="RING FINGER AND SWIM DOMAIN-CONTAINING PROTEIN 2"/>
    <property type="match status" value="1"/>
</dbReference>
<evidence type="ECO:0000313" key="3">
    <source>
        <dbReference type="Proteomes" id="UP000789706"/>
    </source>
</evidence>
<protein>
    <submittedName>
        <fullName evidence="2">2277_t:CDS:1</fullName>
    </submittedName>
</protein>
<dbReference type="InterPro" id="IPR039903">
    <property type="entry name" value="Zswim2"/>
</dbReference>
<evidence type="ECO:0000259" key="1">
    <source>
        <dbReference type="Pfam" id="PF13639"/>
    </source>
</evidence>
<dbReference type="AlphaFoldDB" id="A0A9N9H5Z0"/>
<feature type="non-terminal residue" evidence="2">
    <location>
        <position position="126"/>
    </location>
</feature>
<dbReference type="PANTHER" id="PTHR21540:SF0">
    <property type="entry name" value="PHD FAMILY PROTEIN"/>
    <property type="match status" value="1"/>
</dbReference>
<accession>A0A9N9H5Z0</accession>
<dbReference type="Proteomes" id="UP000789706">
    <property type="component" value="Unassembled WGS sequence"/>
</dbReference>
<feature type="domain" description="RING-type" evidence="1">
    <location>
        <begin position="86"/>
        <end position="122"/>
    </location>
</feature>
<sequence>LTPQSLQILCYVPVLISKKLFVFLKVLNVEPNSKFIYQKALLTDELRTIFDSSPKITLQPSQKSVKQLKEQITFIKQHKRKPIDGKCPICYDPLNNNEKLVWCQSGCGNNIHEDCFIQWERRTSPA</sequence>
<gene>
    <name evidence="2" type="ORF">DEBURN_LOCUS11764</name>
</gene>
<keyword evidence="3" id="KW-1185">Reference proteome</keyword>
<dbReference type="GO" id="GO:0061630">
    <property type="term" value="F:ubiquitin protein ligase activity"/>
    <property type="evidence" value="ECO:0007669"/>
    <property type="project" value="InterPro"/>
</dbReference>
<dbReference type="Pfam" id="PF13639">
    <property type="entry name" value="zf-RING_2"/>
    <property type="match status" value="1"/>
</dbReference>
<dbReference type="EMBL" id="CAJVPK010008478">
    <property type="protein sequence ID" value="CAG8661199.1"/>
    <property type="molecule type" value="Genomic_DNA"/>
</dbReference>